<gene>
    <name evidence="1" type="ORF">CLUMA_CG003911</name>
</gene>
<dbReference type="AlphaFoldDB" id="A0A1J1HQ76"/>
<organism evidence="1 2">
    <name type="scientific">Clunio marinus</name>
    <dbReference type="NCBI Taxonomy" id="568069"/>
    <lineage>
        <taxon>Eukaryota</taxon>
        <taxon>Metazoa</taxon>
        <taxon>Ecdysozoa</taxon>
        <taxon>Arthropoda</taxon>
        <taxon>Hexapoda</taxon>
        <taxon>Insecta</taxon>
        <taxon>Pterygota</taxon>
        <taxon>Neoptera</taxon>
        <taxon>Endopterygota</taxon>
        <taxon>Diptera</taxon>
        <taxon>Nematocera</taxon>
        <taxon>Chironomoidea</taxon>
        <taxon>Chironomidae</taxon>
        <taxon>Clunio</taxon>
    </lineage>
</organism>
<evidence type="ECO:0000313" key="2">
    <source>
        <dbReference type="Proteomes" id="UP000183832"/>
    </source>
</evidence>
<proteinExistence type="predicted"/>
<evidence type="ECO:0000313" key="1">
    <source>
        <dbReference type="EMBL" id="CRK90197.1"/>
    </source>
</evidence>
<accession>A0A1J1HQ76</accession>
<name>A0A1J1HQ76_9DIPT</name>
<protein>
    <submittedName>
        <fullName evidence="1">CLUMA_CG003911, isoform A</fullName>
    </submittedName>
</protein>
<reference evidence="1 2" key="1">
    <citation type="submission" date="2015-04" db="EMBL/GenBank/DDBJ databases">
        <authorList>
            <person name="Syromyatnikov M.Y."/>
            <person name="Popov V.N."/>
        </authorList>
    </citation>
    <scope>NUCLEOTIDE SEQUENCE [LARGE SCALE GENOMIC DNA]</scope>
</reference>
<keyword evidence="2" id="KW-1185">Reference proteome</keyword>
<dbReference type="Proteomes" id="UP000183832">
    <property type="component" value="Unassembled WGS sequence"/>
</dbReference>
<dbReference type="EMBL" id="CVRI01000017">
    <property type="protein sequence ID" value="CRK90197.1"/>
    <property type="molecule type" value="Genomic_DNA"/>
</dbReference>
<sequence>MEHFSPLHFMLSEDSIFVNVIRCKLKPPTMKSRNELIKIVSYPRKNNERSVKVKCFSTLLNRQENCQHFLEYLQPHCQVVKTDPISIFFIR</sequence>